<feature type="transmembrane region" description="Helical" evidence="2">
    <location>
        <begin position="64"/>
        <end position="85"/>
    </location>
</feature>
<keyword evidence="2" id="KW-1133">Transmembrane helix</keyword>
<organism evidence="3 4">
    <name type="scientific">Abeliophyllum distichum</name>
    <dbReference type="NCBI Taxonomy" id="126358"/>
    <lineage>
        <taxon>Eukaryota</taxon>
        <taxon>Viridiplantae</taxon>
        <taxon>Streptophyta</taxon>
        <taxon>Embryophyta</taxon>
        <taxon>Tracheophyta</taxon>
        <taxon>Spermatophyta</taxon>
        <taxon>Magnoliopsida</taxon>
        <taxon>eudicotyledons</taxon>
        <taxon>Gunneridae</taxon>
        <taxon>Pentapetalae</taxon>
        <taxon>asterids</taxon>
        <taxon>lamiids</taxon>
        <taxon>Lamiales</taxon>
        <taxon>Oleaceae</taxon>
        <taxon>Forsythieae</taxon>
        <taxon>Abeliophyllum</taxon>
    </lineage>
</organism>
<evidence type="ECO:0000313" key="4">
    <source>
        <dbReference type="Proteomes" id="UP001604336"/>
    </source>
</evidence>
<evidence type="ECO:0000313" key="3">
    <source>
        <dbReference type="EMBL" id="KAL2465904.1"/>
    </source>
</evidence>
<comment type="caution">
    <text evidence="3">The sequence shown here is derived from an EMBL/GenBank/DDBJ whole genome shotgun (WGS) entry which is preliminary data.</text>
</comment>
<protein>
    <submittedName>
        <fullName evidence="3">Aminotransferase-like</fullName>
    </submittedName>
</protein>
<dbReference type="Proteomes" id="UP001604336">
    <property type="component" value="Unassembled WGS sequence"/>
</dbReference>
<sequence>MVISITFTRELFDQDKILELVELTLDILAFDPILFSIALCFWTSDYNTFVFPLGPMSVTLRDISLLTNLLPIGATISPAMVVIHIPPSIEKHFFGFYKQLLTLREAWPPSKTNYDLLLLLLVVDPFGSPNYGLGCIFSILPIILDSPAIPAIEEPQSSKLSTQMADRSPSSSIKETPVEIPIVEEPSCPVDKGKAPTSFESQSQADILPNLSRDVPLLPKASDESIQALFTSWEQVQASSITRASSATRHSTSSILSTEDMDVLKRAMLAYTSFMDEDISRVSANSKKELLACLSKDLAATLKCPTLELSASTRLTLREIHQKVSILLSMNVELRAKKTSFIQTLAEKESLNININSAKSKLN</sequence>
<evidence type="ECO:0000256" key="2">
    <source>
        <dbReference type="SAM" id="Phobius"/>
    </source>
</evidence>
<keyword evidence="4" id="KW-1185">Reference proteome</keyword>
<name>A0ABD1PPR8_9LAMI</name>
<feature type="region of interest" description="Disordered" evidence="1">
    <location>
        <begin position="155"/>
        <end position="174"/>
    </location>
</feature>
<dbReference type="EMBL" id="JBFOLK010000013">
    <property type="protein sequence ID" value="KAL2465904.1"/>
    <property type="molecule type" value="Genomic_DNA"/>
</dbReference>
<keyword evidence="2" id="KW-0472">Membrane</keyword>
<dbReference type="AlphaFoldDB" id="A0ABD1PPR8"/>
<feature type="transmembrane region" description="Helical" evidence="2">
    <location>
        <begin position="20"/>
        <end position="44"/>
    </location>
</feature>
<gene>
    <name evidence="3" type="ORF">Adt_41755</name>
</gene>
<proteinExistence type="predicted"/>
<reference evidence="4" key="1">
    <citation type="submission" date="2024-07" db="EMBL/GenBank/DDBJ databases">
        <title>Two chromosome-level genome assemblies of Korean endemic species Abeliophyllum distichum and Forsythia ovata (Oleaceae).</title>
        <authorList>
            <person name="Jang H."/>
        </authorList>
    </citation>
    <scope>NUCLEOTIDE SEQUENCE [LARGE SCALE GENOMIC DNA]</scope>
</reference>
<accession>A0ABD1PPR8</accession>
<keyword evidence="2" id="KW-0812">Transmembrane</keyword>
<evidence type="ECO:0000256" key="1">
    <source>
        <dbReference type="SAM" id="MobiDB-lite"/>
    </source>
</evidence>
<feature type="compositionally biased region" description="Polar residues" evidence="1">
    <location>
        <begin position="155"/>
        <end position="172"/>
    </location>
</feature>